<feature type="binding site" evidence="9">
    <location>
        <position position="277"/>
    </location>
    <ligand>
        <name>[4Fe-4S] cluster</name>
        <dbReference type="ChEBI" id="CHEBI:49883"/>
        <label>1</label>
    </ligand>
</feature>
<comment type="function">
    <text evidence="9">Catalyzes the radical-mediated insertion of two sulfur atoms into the C-6 and C-8 positions of the octanoyl moiety bound to the lipoyl domains of lipoate-dependent enzymes, thereby converting the octanoylated domains into lipoylated derivatives.</text>
</comment>
<dbReference type="InterPro" id="IPR003698">
    <property type="entry name" value="Lipoyl_synth"/>
</dbReference>
<dbReference type="GO" id="GO:0009249">
    <property type="term" value="P:protein lipoylation"/>
    <property type="evidence" value="ECO:0007669"/>
    <property type="project" value="UniProtKB-UniRule"/>
</dbReference>
<evidence type="ECO:0000256" key="4">
    <source>
        <dbReference type="ARBA" id="ARBA00022691"/>
    </source>
</evidence>
<evidence type="ECO:0000256" key="5">
    <source>
        <dbReference type="ARBA" id="ARBA00022723"/>
    </source>
</evidence>
<dbReference type="InterPro" id="IPR058240">
    <property type="entry name" value="rSAM_sf"/>
</dbReference>
<reference evidence="11" key="1">
    <citation type="submission" date="2015-04" db="EMBL/GenBank/DDBJ databases">
        <authorList>
            <person name="Syromyatnikov M.Y."/>
            <person name="Popov V.N."/>
        </authorList>
    </citation>
    <scope>NUCLEOTIDE SEQUENCE</scope>
    <source>
        <strain evidence="11">MO-1</strain>
    </source>
</reference>
<dbReference type="Pfam" id="PF16881">
    <property type="entry name" value="LIAS_N"/>
    <property type="match status" value="1"/>
</dbReference>
<dbReference type="NCBIfam" id="NF004019">
    <property type="entry name" value="PRK05481.1"/>
    <property type="match status" value="1"/>
</dbReference>
<dbReference type="PROSITE" id="PS51918">
    <property type="entry name" value="RADICAL_SAM"/>
    <property type="match status" value="1"/>
</dbReference>
<dbReference type="GO" id="GO:0046872">
    <property type="term" value="F:metal ion binding"/>
    <property type="evidence" value="ECO:0007669"/>
    <property type="project" value="UniProtKB-KW"/>
</dbReference>
<dbReference type="HAMAP" id="MF_00206">
    <property type="entry name" value="Lipoyl_synth"/>
    <property type="match status" value="1"/>
</dbReference>
<dbReference type="InterPro" id="IPR006638">
    <property type="entry name" value="Elp3/MiaA/NifB-like_rSAM"/>
</dbReference>
<gene>
    <name evidence="9 11" type="primary">lipA</name>
    <name evidence="11" type="ORF">MAGMO_4042</name>
</gene>
<evidence type="ECO:0000259" key="10">
    <source>
        <dbReference type="PROSITE" id="PS51918"/>
    </source>
</evidence>
<feature type="domain" description="Radical SAM core" evidence="10">
    <location>
        <begin position="50"/>
        <end position="266"/>
    </location>
</feature>
<dbReference type="AlphaFoldDB" id="A0A1S7LMS5"/>
<dbReference type="NCBIfam" id="TIGR00510">
    <property type="entry name" value="lipA"/>
    <property type="match status" value="1"/>
</dbReference>
<dbReference type="SFLD" id="SFLDF00271">
    <property type="entry name" value="lipoyl_synthase"/>
    <property type="match status" value="1"/>
</dbReference>
<evidence type="ECO:0000256" key="6">
    <source>
        <dbReference type="ARBA" id="ARBA00023004"/>
    </source>
</evidence>
<feature type="binding site" evidence="9">
    <location>
        <position position="49"/>
    </location>
    <ligand>
        <name>[4Fe-4S] cluster</name>
        <dbReference type="ChEBI" id="CHEBI:49883"/>
        <label>1</label>
    </ligand>
</feature>
<dbReference type="UniPathway" id="UPA00538">
    <property type="reaction ID" value="UER00593"/>
</dbReference>
<accession>A0A1S7LMS5</accession>
<proteinExistence type="inferred from homology"/>
<keyword evidence="7 9" id="KW-0411">Iron-sulfur</keyword>
<dbReference type="InterPro" id="IPR007197">
    <property type="entry name" value="rSAM"/>
</dbReference>
<feature type="binding site" evidence="9">
    <location>
        <position position="71"/>
    </location>
    <ligand>
        <name>[4Fe-4S] cluster</name>
        <dbReference type="ChEBI" id="CHEBI:49883"/>
        <label>2</label>
        <note>4Fe-4S-S-AdoMet</note>
    </ligand>
</feature>
<dbReference type="SFLD" id="SFLDG01058">
    <property type="entry name" value="lipoyl_synthase_like"/>
    <property type="match status" value="1"/>
</dbReference>
<dbReference type="EMBL" id="LO017727">
    <property type="protein sequence ID" value="CRH08170.1"/>
    <property type="molecule type" value="Genomic_DNA"/>
</dbReference>
<dbReference type="PIRSF" id="PIRSF005963">
    <property type="entry name" value="Lipoyl_synth"/>
    <property type="match status" value="1"/>
</dbReference>
<protein>
    <recommendedName>
        <fullName evidence="9">Lipoyl synthase</fullName>
        <ecNumber evidence="9">2.8.1.8</ecNumber>
    </recommendedName>
    <alternativeName>
        <fullName evidence="9">Lip-syn</fullName>
        <shortName evidence="9">LS</shortName>
    </alternativeName>
    <alternativeName>
        <fullName evidence="9">Lipoate synthase</fullName>
    </alternativeName>
    <alternativeName>
        <fullName evidence="9">Lipoic acid synthase</fullName>
    </alternativeName>
    <alternativeName>
        <fullName evidence="9">Sulfur insertion protein LipA</fullName>
    </alternativeName>
</protein>
<evidence type="ECO:0000256" key="7">
    <source>
        <dbReference type="ARBA" id="ARBA00023014"/>
    </source>
</evidence>
<keyword evidence="4 9" id="KW-0949">S-adenosyl-L-methionine</keyword>
<dbReference type="GO" id="GO:0005737">
    <property type="term" value="C:cytoplasm"/>
    <property type="evidence" value="ECO:0007669"/>
    <property type="project" value="UniProtKB-SubCell"/>
</dbReference>
<keyword evidence="3 9" id="KW-0808">Transferase</keyword>
<comment type="subcellular location">
    <subcellularLocation>
        <location evidence="9">Cytoplasm</location>
    </subcellularLocation>
</comment>
<feature type="binding site" evidence="9">
    <location>
        <position position="38"/>
    </location>
    <ligand>
        <name>[4Fe-4S] cluster</name>
        <dbReference type="ChEBI" id="CHEBI:49883"/>
        <label>1</label>
    </ligand>
</feature>
<dbReference type="GO" id="GO:0051539">
    <property type="term" value="F:4 iron, 4 sulfur cluster binding"/>
    <property type="evidence" value="ECO:0007669"/>
    <property type="project" value="UniProtKB-UniRule"/>
</dbReference>
<comment type="pathway">
    <text evidence="9">Protein modification; protein lipoylation via endogenous pathway; protein N(6)-(lipoyl)lysine from octanoyl-[acyl-carrier-protein]: step 2/2.</text>
</comment>
<feature type="binding site" evidence="9">
    <location>
        <position position="64"/>
    </location>
    <ligand>
        <name>[4Fe-4S] cluster</name>
        <dbReference type="ChEBI" id="CHEBI:49883"/>
        <label>2</label>
        <note>4Fe-4S-S-AdoMet</note>
    </ligand>
</feature>
<sequence>MAHPLAGKPRWLKVKAPTSPAFLKLRGVLKQRNLNTVCEEANCPNMGQCWHEGTATFMILGDRCTRRCGFCNVSTAKPLPPDPQEPARIAEAAQVMGLKHAVVTSVDRDDLADGGAGQFVATIEALRQQLPDVTVEVLTPDFLAKQGALEQVVAAAPAVFNHNLETISRLYSTVRPVSSYEHSLQLLESVKAIAPKQLTKSGIMLGLGEREEEVLALFGDLRRVGVDYLTVGQYLRPTVEHLPVERYWTPAAFEQLGEQARAMGFKRVAAHPLARSSFHAQQLHHG</sequence>
<dbReference type="PANTHER" id="PTHR10949">
    <property type="entry name" value="LIPOYL SYNTHASE"/>
    <property type="match status" value="1"/>
</dbReference>
<dbReference type="GO" id="GO:0016992">
    <property type="term" value="F:lipoate synthase activity"/>
    <property type="evidence" value="ECO:0007669"/>
    <property type="project" value="UniProtKB-UniRule"/>
</dbReference>
<evidence type="ECO:0000256" key="3">
    <source>
        <dbReference type="ARBA" id="ARBA00022679"/>
    </source>
</evidence>
<dbReference type="InterPro" id="IPR013785">
    <property type="entry name" value="Aldolase_TIM"/>
</dbReference>
<keyword evidence="1 9" id="KW-0004">4Fe-4S</keyword>
<dbReference type="SFLD" id="SFLDS00029">
    <property type="entry name" value="Radical_SAM"/>
    <property type="match status" value="1"/>
</dbReference>
<keyword evidence="5 9" id="KW-0479">Metal-binding</keyword>
<dbReference type="SMART" id="SM00729">
    <property type="entry name" value="Elp3"/>
    <property type="match status" value="1"/>
</dbReference>
<comment type="catalytic activity">
    <reaction evidence="8 9">
        <text>[[Fe-S] cluster scaffold protein carrying a second [4Fe-4S](2+) cluster] + N(6)-octanoyl-L-lysyl-[protein] + 2 oxidized [2Fe-2S]-[ferredoxin] + 2 S-adenosyl-L-methionine + 4 H(+) = [[Fe-S] cluster scaffold protein] + N(6)-[(R)-dihydrolipoyl]-L-lysyl-[protein] + 4 Fe(3+) + 2 hydrogen sulfide + 2 5'-deoxyadenosine + 2 L-methionine + 2 reduced [2Fe-2S]-[ferredoxin]</text>
        <dbReference type="Rhea" id="RHEA:16585"/>
        <dbReference type="Rhea" id="RHEA-COMP:9928"/>
        <dbReference type="Rhea" id="RHEA-COMP:10000"/>
        <dbReference type="Rhea" id="RHEA-COMP:10001"/>
        <dbReference type="Rhea" id="RHEA-COMP:10475"/>
        <dbReference type="Rhea" id="RHEA-COMP:14568"/>
        <dbReference type="Rhea" id="RHEA-COMP:14569"/>
        <dbReference type="ChEBI" id="CHEBI:15378"/>
        <dbReference type="ChEBI" id="CHEBI:17319"/>
        <dbReference type="ChEBI" id="CHEBI:29034"/>
        <dbReference type="ChEBI" id="CHEBI:29919"/>
        <dbReference type="ChEBI" id="CHEBI:33722"/>
        <dbReference type="ChEBI" id="CHEBI:33737"/>
        <dbReference type="ChEBI" id="CHEBI:33738"/>
        <dbReference type="ChEBI" id="CHEBI:57844"/>
        <dbReference type="ChEBI" id="CHEBI:59789"/>
        <dbReference type="ChEBI" id="CHEBI:78809"/>
        <dbReference type="ChEBI" id="CHEBI:83100"/>
        <dbReference type="EC" id="2.8.1.8"/>
    </reaction>
</comment>
<evidence type="ECO:0000256" key="1">
    <source>
        <dbReference type="ARBA" id="ARBA00022485"/>
    </source>
</evidence>
<keyword evidence="2 9" id="KW-0963">Cytoplasm</keyword>
<evidence type="ECO:0000313" key="11">
    <source>
        <dbReference type="EMBL" id="CRH08170.1"/>
    </source>
</evidence>
<dbReference type="EC" id="2.8.1.8" evidence="9"/>
<dbReference type="SUPFAM" id="SSF102114">
    <property type="entry name" value="Radical SAM enzymes"/>
    <property type="match status" value="1"/>
</dbReference>
<evidence type="ECO:0000256" key="8">
    <source>
        <dbReference type="ARBA" id="ARBA00047326"/>
    </source>
</evidence>
<comment type="similarity">
    <text evidence="9">Belongs to the radical SAM superfamily. Lipoyl synthase family.</text>
</comment>
<evidence type="ECO:0000256" key="2">
    <source>
        <dbReference type="ARBA" id="ARBA00022490"/>
    </source>
</evidence>
<dbReference type="NCBIfam" id="NF009544">
    <property type="entry name" value="PRK12928.1"/>
    <property type="match status" value="1"/>
</dbReference>
<organism evidence="11">
    <name type="scientific">Magnetococcus massalia (strain MO-1)</name>
    <dbReference type="NCBI Taxonomy" id="451514"/>
    <lineage>
        <taxon>Bacteria</taxon>
        <taxon>Pseudomonadati</taxon>
        <taxon>Pseudomonadota</taxon>
        <taxon>Magnetococcia</taxon>
        <taxon>Magnetococcales</taxon>
        <taxon>Magnetococcaceae</taxon>
        <taxon>Magnetococcus</taxon>
    </lineage>
</organism>
<dbReference type="Pfam" id="PF04055">
    <property type="entry name" value="Radical_SAM"/>
    <property type="match status" value="1"/>
</dbReference>
<dbReference type="CDD" id="cd01335">
    <property type="entry name" value="Radical_SAM"/>
    <property type="match status" value="1"/>
</dbReference>
<comment type="cofactor">
    <cofactor evidence="9">
        <name>[4Fe-4S] cluster</name>
        <dbReference type="ChEBI" id="CHEBI:49883"/>
    </cofactor>
    <text evidence="9">Binds 2 [4Fe-4S] clusters per subunit. One cluster is coordinated with 3 cysteines and an exchangeable S-adenosyl-L-methionine.</text>
</comment>
<dbReference type="Gene3D" id="3.20.20.70">
    <property type="entry name" value="Aldolase class I"/>
    <property type="match status" value="1"/>
</dbReference>
<feature type="binding site" evidence="9">
    <location>
        <position position="68"/>
    </location>
    <ligand>
        <name>[4Fe-4S] cluster</name>
        <dbReference type="ChEBI" id="CHEBI:49883"/>
        <label>2</label>
        <note>4Fe-4S-S-AdoMet</note>
    </ligand>
</feature>
<feature type="binding site" evidence="9">
    <location>
        <position position="43"/>
    </location>
    <ligand>
        <name>[4Fe-4S] cluster</name>
        <dbReference type="ChEBI" id="CHEBI:49883"/>
        <label>1</label>
    </ligand>
</feature>
<evidence type="ECO:0000256" key="9">
    <source>
        <dbReference type="HAMAP-Rule" id="MF_00206"/>
    </source>
</evidence>
<dbReference type="PANTHER" id="PTHR10949:SF0">
    <property type="entry name" value="LIPOYL SYNTHASE, MITOCHONDRIAL"/>
    <property type="match status" value="1"/>
</dbReference>
<dbReference type="InterPro" id="IPR031691">
    <property type="entry name" value="LIAS_N"/>
</dbReference>
<name>A0A1S7LMS5_MAGMO</name>
<dbReference type="FunFam" id="3.20.20.70:FF:000186">
    <property type="entry name" value="Lipoyl synthase"/>
    <property type="match status" value="1"/>
</dbReference>
<keyword evidence="6 9" id="KW-0408">Iron</keyword>